<accession>A0A975X634</accession>
<dbReference type="Proteomes" id="UP000257016">
    <property type="component" value="Unassembled WGS sequence"/>
</dbReference>
<evidence type="ECO:0000313" key="2">
    <source>
        <dbReference type="Proteomes" id="UP000257016"/>
    </source>
</evidence>
<comment type="caution">
    <text evidence="1">The sequence shown here is derived from an EMBL/GenBank/DDBJ whole genome shotgun (WGS) entry which is preliminary data.</text>
</comment>
<proteinExistence type="predicted"/>
<evidence type="ECO:0000313" key="1">
    <source>
        <dbReference type="EMBL" id="SOY60225.1"/>
    </source>
</evidence>
<sequence>MYERIQSSEPGQQVNIMVARME</sequence>
<gene>
    <name evidence="1" type="ORF">CBM2586_A110075</name>
</gene>
<protein>
    <submittedName>
        <fullName evidence="1">Uncharacterized protein</fullName>
    </submittedName>
</protein>
<reference evidence="1 2" key="1">
    <citation type="submission" date="2018-01" db="EMBL/GenBank/DDBJ databases">
        <authorList>
            <person name="Clerissi C."/>
        </authorList>
    </citation>
    <scope>NUCLEOTIDE SEQUENCE [LARGE SCALE GENOMIC DNA]</scope>
    <source>
        <strain evidence="1">Cupriavidus taiwanensis LMG 19430</strain>
    </source>
</reference>
<dbReference type="AlphaFoldDB" id="A0A975X634"/>
<dbReference type="EMBL" id="OFSN01000003">
    <property type="protein sequence ID" value="SOY60225.1"/>
    <property type="molecule type" value="Genomic_DNA"/>
</dbReference>
<organism evidence="1 2">
    <name type="scientific">Cupriavidus taiwanensis</name>
    <dbReference type="NCBI Taxonomy" id="164546"/>
    <lineage>
        <taxon>Bacteria</taxon>
        <taxon>Pseudomonadati</taxon>
        <taxon>Pseudomonadota</taxon>
        <taxon>Betaproteobacteria</taxon>
        <taxon>Burkholderiales</taxon>
        <taxon>Burkholderiaceae</taxon>
        <taxon>Cupriavidus</taxon>
    </lineage>
</organism>
<name>A0A975X634_9BURK</name>